<dbReference type="PANTHER" id="PTHR30606:SF9">
    <property type="entry name" value="LIPID A BIOSYNTHESIS LAUROYLTRANSFERASE"/>
    <property type="match status" value="1"/>
</dbReference>
<keyword evidence="7" id="KW-0812">Transmembrane</keyword>
<dbReference type="GO" id="GO:0016746">
    <property type="term" value="F:acyltransferase activity"/>
    <property type="evidence" value="ECO:0007669"/>
    <property type="project" value="UniProtKB-KW"/>
</dbReference>
<keyword evidence="4" id="KW-0808">Transferase</keyword>
<dbReference type="RefSeq" id="WP_254167861.1">
    <property type="nucleotide sequence ID" value="NZ_JAHESF010000028.1"/>
</dbReference>
<evidence type="ECO:0000256" key="7">
    <source>
        <dbReference type="SAM" id="Phobius"/>
    </source>
</evidence>
<gene>
    <name evidence="8" type="ORF">KK083_22755</name>
</gene>
<evidence type="ECO:0000256" key="6">
    <source>
        <dbReference type="ARBA" id="ARBA00023315"/>
    </source>
</evidence>
<comment type="caution">
    <text evidence="8">The sequence shown here is derived from an EMBL/GenBank/DDBJ whole genome shotgun (WGS) entry which is preliminary data.</text>
</comment>
<keyword evidence="5 7" id="KW-0472">Membrane</keyword>
<dbReference type="GO" id="GO:0009247">
    <property type="term" value="P:glycolipid biosynthetic process"/>
    <property type="evidence" value="ECO:0007669"/>
    <property type="project" value="UniProtKB-ARBA"/>
</dbReference>
<dbReference type="Proteomes" id="UP001319200">
    <property type="component" value="Unassembled WGS sequence"/>
</dbReference>
<evidence type="ECO:0000256" key="4">
    <source>
        <dbReference type="ARBA" id="ARBA00022679"/>
    </source>
</evidence>
<keyword evidence="2" id="KW-1003">Cell membrane</keyword>
<keyword evidence="9" id="KW-1185">Reference proteome</keyword>
<dbReference type="PANTHER" id="PTHR30606">
    <property type="entry name" value="LIPID A BIOSYNTHESIS LAUROYL ACYLTRANSFERASE"/>
    <property type="match status" value="1"/>
</dbReference>
<dbReference type="EMBL" id="JAHESF010000028">
    <property type="protein sequence ID" value="MBT1699725.1"/>
    <property type="molecule type" value="Genomic_DNA"/>
</dbReference>
<dbReference type="InterPro" id="IPR004960">
    <property type="entry name" value="LipA_acyltrans"/>
</dbReference>
<evidence type="ECO:0000256" key="1">
    <source>
        <dbReference type="ARBA" id="ARBA00004533"/>
    </source>
</evidence>
<evidence type="ECO:0000256" key="5">
    <source>
        <dbReference type="ARBA" id="ARBA00023136"/>
    </source>
</evidence>
<keyword evidence="6 8" id="KW-0012">Acyltransferase</keyword>
<organism evidence="8 9">
    <name type="scientific">Chryseosolibacter histidini</name>
    <dbReference type="NCBI Taxonomy" id="2782349"/>
    <lineage>
        <taxon>Bacteria</taxon>
        <taxon>Pseudomonadati</taxon>
        <taxon>Bacteroidota</taxon>
        <taxon>Cytophagia</taxon>
        <taxon>Cytophagales</taxon>
        <taxon>Chryseotaleaceae</taxon>
        <taxon>Chryseosolibacter</taxon>
    </lineage>
</organism>
<reference evidence="8 9" key="1">
    <citation type="submission" date="2021-05" db="EMBL/GenBank/DDBJ databases">
        <title>A Polyphasic approach of four new species of the genus Ohtaekwangia: Ohtaekwangia histidinii sp. nov., Ohtaekwangia cretensis sp. nov., Ohtaekwangia indiensis sp. nov., Ohtaekwangia reichenbachii sp. nov. from diverse environment.</title>
        <authorList>
            <person name="Octaviana S."/>
        </authorList>
    </citation>
    <scope>NUCLEOTIDE SEQUENCE [LARGE SCALE GENOMIC DNA]</scope>
    <source>
        <strain evidence="8 9">PWU4</strain>
    </source>
</reference>
<protein>
    <submittedName>
        <fullName evidence="8">Lipid A biosynthesis acyltransferase</fullName>
    </submittedName>
</protein>
<dbReference type="GO" id="GO:0005886">
    <property type="term" value="C:plasma membrane"/>
    <property type="evidence" value="ECO:0007669"/>
    <property type="project" value="UniProtKB-SubCell"/>
</dbReference>
<keyword evidence="7" id="KW-1133">Transmembrane helix</keyword>
<evidence type="ECO:0000313" key="9">
    <source>
        <dbReference type="Proteomes" id="UP001319200"/>
    </source>
</evidence>
<name>A0AAP2DNR7_9BACT</name>
<sequence>MPQWEGKSRGNKLGYSIFVFICRTFGVLPAYFLLRFVAFYYFLFSHQSSRHSYYYFRHRLGYSPLRSWLNIYSNYYKFGQTLLDKIVVMAGIENRFTYHFDGEENLRRIVEKGRGGILLSAHVGNWEAAGHLLKRLDTRINVVMFDGEHERIKQYLDQVTGGRNFNVIVIKNDLSHVYAISEALGRNELICLHADRFLPGNKTTTRQFLGAEAEFPAGPFMLAAGFNVPVSIVFAFKESATHYHFYGSSLLQRSEGESKSAFTDKLMNTFVAELEQKIKLYPEQWFNYYNFWTN</sequence>
<dbReference type="AlphaFoldDB" id="A0AAP2DNR7"/>
<dbReference type="CDD" id="cd07984">
    <property type="entry name" value="LPLAT_LABLAT-like"/>
    <property type="match status" value="1"/>
</dbReference>
<accession>A0AAP2DNR7</accession>
<proteinExistence type="predicted"/>
<feature type="transmembrane region" description="Helical" evidence="7">
    <location>
        <begin position="15"/>
        <end position="43"/>
    </location>
</feature>
<comment type="subcellular location">
    <subcellularLocation>
        <location evidence="1">Cell inner membrane</location>
    </subcellularLocation>
</comment>
<evidence type="ECO:0000256" key="2">
    <source>
        <dbReference type="ARBA" id="ARBA00022475"/>
    </source>
</evidence>
<keyword evidence="3" id="KW-0997">Cell inner membrane</keyword>
<dbReference type="Pfam" id="PF03279">
    <property type="entry name" value="Lip_A_acyltrans"/>
    <property type="match status" value="1"/>
</dbReference>
<evidence type="ECO:0000313" key="8">
    <source>
        <dbReference type="EMBL" id="MBT1699725.1"/>
    </source>
</evidence>
<evidence type="ECO:0000256" key="3">
    <source>
        <dbReference type="ARBA" id="ARBA00022519"/>
    </source>
</evidence>